<dbReference type="SUPFAM" id="SSF46689">
    <property type="entry name" value="Homeodomain-like"/>
    <property type="match status" value="1"/>
</dbReference>
<proteinExistence type="predicted"/>
<dbReference type="Pfam" id="PF00440">
    <property type="entry name" value="TetR_N"/>
    <property type="match status" value="1"/>
</dbReference>
<dbReference type="Gene3D" id="1.10.357.10">
    <property type="entry name" value="Tetracycline Repressor, domain 2"/>
    <property type="match status" value="1"/>
</dbReference>
<keyword evidence="2 4" id="KW-0238">DNA-binding</keyword>
<evidence type="ECO:0000259" key="5">
    <source>
        <dbReference type="PROSITE" id="PS50977"/>
    </source>
</evidence>
<dbReference type="PANTHER" id="PTHR47506">
    <property type="entry name" value="TRANSCRIPTIONAL REGULATORY PROTEIN"/>
    <property type="match status" value="1"/>
</dbReference>
<dbReference type="InterPro" id="IPR001647">
    <property type="entry name" value="HTH_TetR"/>
</dbReference>
<dbReference type="EMBL" id="RDQO01000004">
    <property type="protein sequence ID" value="RMX04999.1"/>
    <property type="molecule type" value="Genomic_DNA"/>
</dbReference>
<dbReference type="InterPro" id="IPR009057">
    <property type="entry name" value="Homeodomain-like_sf"/>
</dbReference>
<feature type="domain" description="HTH tetR-type" evidence="5">
    <location>
        <begin position="49"/>
        <end position="109"/>
    </location>
</feature>
<evidence type="ECO:0000313" key="6">
    <source>
        <dbReference type="EMBL" id="RMX04999.1"/>
    </source>
</evidence>
<dbReference type="GO" id="GO:0003677">
    <property type="term" value="F:DNA binding"/>
    <property type="evidence" value="ECO:0007669"/>
    <property type="project" value="UniProtKB-UniRule"/>
</dbReference>
<evidence type="ECO:0000256" key="2">
    <source>
        <dbReference type="ARBA" id="ARBA00023125"/>
    </source>
</evidence>
<dbReference type="InterPro" id="IPR036271">
    <property type="entry name" value="Tet_transcr_reg_TetR-rel_C_sf"/>
</dbReference>
<gene>
    <name evidence="6" type="ORF">D8I35_14205</name>
</gene>
<dbReference type="Gene3D" id="1.10.10.60">
    <property type="entry name" value="Homeodomain-like"/>
    <property type="match status" value="1"/>
</dbReference>
<evidence type="ECO:0000256" key="4">
    <source>
        <dbReference type="PROSITE-ProRule" id="PRU00335"/>
    </source>
</evidence>
<evidence type="ECO:0000256" key="3">
    <source>
        <dbReference type="ARBA" id="ARBA00023163"/>
    </source>
</evidence>
<reference evidence="6 7" key="1">
    <citation type="submission" date="2018-10" db="EMBL/GenBank/DDBJ databases">
        <title>Draft genome of Cortibacter populi DSM10536.</title>
        <authorList>
            <person name="Bernier A.-M."/>
            <person name="Bernard K."/>
        </authorList>
    </citation>
    <scope>NUCLEOTIDE SEQUENCE [LARGE SCALE GENOMIC DNA]</scope>
    <source>
        <strain evidence="6 7">DSM 105136</strain>
    </source>
</reference>
<sequence length="246" mass="26737">MRTRDWGKSIGRITTTTVPQIYTGSHQFSIVIDVINKNSQPRRRGRPPSFDRGTVLERAMLAFWKLGYEGASIADLTAAMGITAQSLYAAFGSKSALYHEVLEHYQQTTGAFSARALEEEPGAIAGFARLLRESAAQFCRADRPRGCMVSTAVLACAAENQEQVRYAAQLREAAIAAFRHRIDRAIDTGEFRPTTDSAALARYLGAIIQGMSIQAQDGATEPELRGIAERAIETLRPFAAPIGGSA</sequence>
<evidence type="ECO:0000313" key="7">
    <source>
        <dbReference type="Proteomes" id="UP000278006"/>
    </source>
</evidence>
<comment type="caution">
    <text evidence="6">The sequence shown here is derived from an EMBL/GenBank/DDBJ whole genome shotgun (WGS) entry which is preliminary data.</text>
</comment>
<dbReference type="Proteomes" id="UP000278006">
    <property type="component" value="Unassembled WGS sequence"/>
</dbReference>
<name>A0A3M6QR20_9BURK</name>
<accession>A0A3M6QR20</accession>
<keyword evidence="7" id="KW-1185">Reference proteome</keyword>
<protein>
    <submittedName>
        <fullName evidence="6">TetR/AcrR family transcriptional regulator</fullName>
    </submittedName>
</protein>
<keyword evidence="1" id="KW-0805">Transcription regulation</keyword>
<dbReference type="PANTHER" id="PTHR47506:SF1">
    <property type="entry name" value="HTH-TYPE TRANSCRIPTIONAL REGULATOR YJDC"/>
    <property type="match status" value="1"/>
</dbReference>
<dbReference type="SUPFAM" id="SSF48498">
    <property type="entry name" value="Tetracyclin repressor-like, C-terminal domain"/>
    <property type="match status" value="1"/>
</dbReference>
<dbReference type="PROSITE" id="PS50977">
    <property type="entry name" value="HTH_TETR_2"/>
    <property type="match status" value="1"/>
</dbReference>
<keyword evidence="3" id="KW-0804">Transcription</keyword>
<feature type="DNA-binding region" description="H-T-H motif" evidence="4">
    <location>
        <begin position="72"/>
        <end position="91"/>
    </location>
</feature>
<evidence type="ECO:0000256" key="1">
    <source>
        <dbReference type="ARBA" id="ARBA00023015"/>
    </source>
</evidence>
<organism evidence="6 7">
    <name type="scientific">Corticibacter populi</name>
    <dbReference type="NCBI Taxonomy" id="1550736"/>
    <lineage>
        <taxon>Bacteria</taxon>
        <taxon>Pseudomonadati</taxon>
        <taxon>Pseudomonadota</taxon>
        <taxon>Betaproteobacteria</taxon>
        <taxon>Burkholderiales</taxon>
        <taxon>Comamonadaceae</taxon>
        <taxon>Corticibacter</taxon>
    </lineage>
</organism>
<dbReference type="OrthoDB" id="270177at2"/>
<dbReference type="AlphaFoldDB" id="A0A3M6QR20"/>